<accession>A0A0S2LX37</accession>
<keyword evidence="3 7" id="KW-0812">Transmembrane</keyword>
<dbReference type="GO" id="GO:0005886">
    <property type="term" value="C:plasma membrane"/>
    <property type="evidence" value="ECO:0007669"/>
    <property type="project" value="UniProtKB-SubCell"/>
</dbReference>
<dbReference type="Proteomes" id="UP000059574">
    <property type="component" value="Chromosome"/>
</dbReference>
<evidence type="ECO:0000313" key="10">
    <source>
        <dbReference type="Proteomes" id="UP000059574"/>
    </source>
</evidence>
<keyword evidence="5 7" id="KW-0472">Membrane</keyword>
<feature type="transmembrane region" description="Helical" evidence="7">
    <location>
        <begin position="167"/>
        <end position="185"/>
    </location>
</feature>
<reference evidence="10" key="1">
    <citation type="submission" date="2015-11" db="EMBL/GenBank/DDBJ databases">
        <authorList>
            <person name="Kumar R."/>
            <person name="Singh D."/>
            <person name="Swarnkar M.K."/>
            <person name="Singh A.K."/>
            <person name="Kumar S."/>
        </authorList>
    </citation>
    <scope>NUCLEOTIDE SEQUENCE [LARGE SCALE GENOMIC DNA]</scope>
    <source>
        <strain evidence="10">ERGS4:06</strain>
    </source>
</reference>
<evidence type="ECO:0000256" key="5">
    <source>
        <dbReference type="ARBA" id="ARBA00023136"/>
    </source>
</evidence>
<keyword evidence="2" id="KW-1003">Cell membrane</keyword>
<evidence type="ECO:0000256" key="6">
    <source>
        <dbReference type="SAM" id="MobiDB-lite"/>
    </source>
</evidence>
<feature type="compositionally biased region" description="Low complexity" evidence="6">
    <location>
        <begin position="39"/>
        <end position="54"/>
    </location>
</feature>
<keyword evidence="4 7" id="KW-1133">Transmembrane helix</keyword>
<evidence type="ECO:0000313" key="9">
    <source>
        <dbReference type="EMBL" id="ALO65982.1"/>
    </source>
</evidence>
<feature type="region of interest" description="Disordered" evidence="6">
    <location>
        <begin position="1"/>
        <end position="54"/>
    </location>
</feature>
<dbReference type="EMBL" id="CP013200">
    <property type="protein sequence ID" value="ALO65982.1"/>
    <property type="molecule type" value="Genomic_DNA"/>
</dbReference>
<feature type="transmembrane region" description="Helical" evidence="7">
    <location>
        <begin position="94"/>
        <end position="121"/>
    </location>
</feature>
<sequence length="490" mass="50278">MTTPHDGPEEPAGPAPEPKAQEPQDPAPPAQDPHEVPVQEEPQAQEPAPAFAQPQPQSAKFFHWLRGLGIRRGNNRWLGGVCSGLADKWGIDPVIVRGLAVVLTLFFGVGLLAYGVAWALLPEPDGRIHVEEVARGQWSAGMTGAGIATLLGLGGSGTGAFRDGDWFFWPVIWVGGIAWLIYWAINRDKTKDAHPINLGAAPQQGAPGPESGQQPGQSWYGHSVKSADYSPSTPANPSSTANPTPPSMFSGPVTPYLQQPYLPTAQMYVKKQPVKSKPRLGAAGSFLVIGAAAVVGAAVMLLDAGNVIHLGGYEAGVAAAAAAITAGLGIVAAGMSGRTAGGLGTFAVLALMFAGLLSLPASNTPVDAFNNTSWTPSSVASAEGGRSVVLGNATFDLTQLGDGTTLSADVDVPLKAVTANMTVMVPAGIPVTVKSELAAAQFSIDGKNDGGVLTQDMTSTINPSATGYGLVITLQAVASNIDIVTVPALP</sequence>
<organism evidence="9 10">
    <name type="scientific">Arthrobacter alpinus</name>
    <dbReference type="NCBI Taxonomy" id="656366"/>
    <lineage>
        <taxon>Bacteria</taxon>
        <taxon>Bacillati</taxon>
        <taxon>Actinomycetota</taxon>
        <taxon>Actinomycetes</taxon>
        <taxon>Micrococcales</taxon>
        <taxon>Micrococcaceae</taxon>
        <taxon>Arthrobacter</taxon>
    </lineage>
</organism>
<dbReference type="RefSeq" id="WP_062286610.1">
    <property type="nucleotide sequence ID" value="NZ_CP013200.1"/>
</dbReference>
<comment type="subcellular location">
    <subcellularLocation>
        <location evidence="1">Cell membrane</location>
        <topology evidence="1">Single-pass membrane protein</topology>
    </subcellularLocation>
</comment>
<dbReference type="OrthoDB" id="7359894at2"/>
<dbReference type="Pfam" id="PF04024">
    <property type="entry name" value="PspC"/>
    <property type="match status" value="1"/>
</dbReference>
<gene>
    <name evidence="9" type="ORF">AS189_05095</name>
</gene>
<dbReference type="PANTHER" id="PTHR33885">
    <property type="entry name" value="PHAGE SHOCK PROTEIN C"/>
    <property type="match status" value="1"/>
</dbReference>
<evidence type="ECO:0000256" key="4">
    <source>
        <dbReference type="ARBA" id="ARBA00022989"/>
    </source>
</evidence>
<dbReference type="InterPro" id="IPR052027">
    <property type="entry name" value="PspC"/>
</dbReference>
<feature type="transmembrane region" description="Helical" evidence="7">
    <location>
        <begin position="313"/>
        <end position="333"/>
    </location>
</feature>
<dbReference type="PANTHER" id="PTHR33885:SF3">
    <property type="entry name" value="PHAGE SHOCK PROTEIN C"/>
    <property type="match status" value="1"/>
</dbReference>
<protein>
    <recommendedName>
        <fullName evidence="8">Phage shock protein PspC N-terminal domain-containing protein</fullName>
    </recommendedName>
</protein>
<dbReference type="AlphaFoldDB" id="A0A0S2LX37"/>
<feature type="domain" description="Phage shock protein PspC N-terminal" evidence="8">
    <location>
        <begin position="71"/>
        <end position="123"/>
    </location>
</feature>
<name>A0A0S2LX37_9MICC</name>
<reference evidence="9 10" key="2">
    <citation type="journal article" date="2016" name="J. Biotechnol.">
        <title>Complete genome sequence of Arthrobacter alpinus ERGS4:06, a yellow pigmented bacterium tolerant to cold and radiations isolated from Sikkim Himalaya.</title>
        <authorList>
            <person name="Kumar R."/>
            <person name="Singh D."/>
            <person name="Swarnkar M.K."/>
            <person name="Singh A.K."/>
            <person name="Kumar S."/>
        </authorList>
    </citation>
    <scope>NUCLEOTIDE SEQUENCE [LARGE SCALE GENOMIC DNA]</scope>
    <source>
        <strain evidence="9 10">ERGS4:06</strain>
    </source>
</reference>
<evidence type="ECO:0000259" key="8">
    <source>
        <dbReference type="Pfam" id="PF04024"/>
    </source>
</evidence>
<evidence type="ECO:0000256" key="7">
    <source>
        <dbReference type="SAM" id="Phobius"/>
    </source>
</evidence>
<feature type="region of interest" description="Disordered" evidence="6">
    <location>
        <begin position="195"/>
        <end position="249"/>
    </location>
</feature>
<evidence type="ECO:0000256" key="1">
    <source>
        <dbReference type="ARBA" id="ARBA00004162"/>
    </source>
</evidence>
<feature type="transmembrane region" description="Helical" evidence="7">
    <location>
        <begin position="340"/>
        <end position="361"/>
    </location>
</feature>
<feature type="compositionally biased region" description="Low complexity" evidence="6">
    <location>
        <begin position="230"/>
        <end position="242"/>
    </location>
</feature>
<proteinExistence type="predicted"/>
<feature type="transmembrane region" description="Helical" evidence="7">
    <location>
        <begin position="280"/>
        <end position="301"/>
    </location>
</feature>
<evidence type="ECO:0000256" key="2">
    <source>
        <dbReference type="ARBA" id="ARBA00022475"/>
    </source>
</evidence>
<dbReference type="InterPro" id="IPR007168">
    <property type="entry name" value="Phageshock_PspC_N"/>
</dbReference>
<evidence type="ECO:0000256" key="3">
    <source>
        <dbReference type="ARBA" id="ARBA00022692"/>
    </source>
</evidence>